<feature type="domain" description="RNase H type-1" evidence="1">
    <location>
        <begin position="71"/>
        <end position="150"/>
    </location>
</feature>
<reference evidence="2 3" key="1">
    <citation type="journal article" date="2020" name="bioRxiv">
        <title>Sequence and annotation of 42 cannabis genomes reveals extensive copy number variation in cannabinoid synthesis and pathogen resistance genes.</title>
        <authorList>
            <person name="Mckernan K.J."/>
            <person name="Helbert Y."/>
            <person name="Kane L.T."/>
            <person name="Ebling H."/>
            <person name="Zhang L."/>
            <person name="Liu B."/>
            <person name="Eaton Z."/>
            <person name="Mclaughlin S."/>
            <person name="Kingan S."/>
            <person name="Baybayan P."/>
            <person name="Concepcion G."/>
            <person name="Jordan M."/>
            <person name="Riva A."/>
            <person name="Barbazuk W."/>
            <person name="Harkins T."/>
        </authorList>
    </citation>
    <scope>NUCLEOTIDE SEQUENCE [LARGE SCALE GENOMIC DNA]</scope>
    <source>
        <strain evidence="3">cv. Jamaican Lion 4</strain>
        <tissue evidence="2">Leaf</tissue>
    </source>
</reference>
<dbReference type="Pfam" id="PF13456">
    <property type="entry name" value="RVT_3"/>
    <property type="match status" value="1"/>
</dbReference>
<dbReference type="InterPro" id="IPR044730">
    <property type="entry name" value="RNase_H-like_dom_plant"/>
</dbReference>
<dbReference type="InterPro" id="IPR002156">
    <property type="entry name" value="RNaseH_domain"/>
</dbReference>
<dbReference type="GO" id="GO:0004523">
    <property type="term" value="F:RNA-DNA hybrid ribonuclease activity"/>
    <property type="evidence" value="ECO:0007669"/>
    <property type="project" value="InterPro"/>
</dbReference>
<dbReference type="PANTHER" id="PTHR47074:SF48">
    <property type="entry name" value="POLYNUCLEOTIDYL TRANSFERASE, RIBONUCLEASE H-LIKE SUPERFAMILY PROTEIN"/>
    <property type="match status" value="1"/>
</dbReference>
<protein>
    <recommendedName>
        <fullName evidence="1">RNase H type-1 domain-containing protein</fullName>
    </recommendedName>
</protein>
<dbReference type="EMBL" id="JAATIP010000315">
    <property type="protein sequence ID" value="KAF4352359.1"/>
    <property type="molecule type" value="Genomic_DNA"/>
</dbReference>
<comment type="caution">
    <text evidence="2">The sequence shown here is derived from an EMBL/GenBank/DDBJ whole genome shotgun (WGS) entry which is preliminary data.</text>
</comment>
<dbReference type="InterPro" id="IPR036397">
    <property type="entry name" value="RNaseH_sf"/>
</dbReference>
<dbReference type="GO" id="GO:0003676">
    <property type="term" value="F:nucleic acid binding"/>
    <property type="evidence" value="ECO:0007669"/>
    <property type="project" value="InterPro"/>
</dbReference>
<dbReference type="InterPro" id="IPR012337">
    <property type="entry name" value="RNaseH-like_sf"/>
</dbReference>
<dbReference type="InterPro" id="IPR052929">
    <property type="entry name" value="RNase_H-like_EbsB-rel"/>
</dbReference>
<dbReference type="CDD" id="cd06222">
    <property type="entry name" value="RNase_H_like"/>
    <property type="match status" value="1"/>
</dbReference>
<sequence>MINFIGFSWLLWQRKNKFLFQHKVQEDRAWVKWAQELLVEHFGEVLRPRSEQVVRIKKVWQPPPTDYVTINTDASIIQDKLGCGLGAVIRGHEGDLIVVESLFLPGILSVQLAEATAIRMGILLAQRWSLKKVFVVADCLGVITALQSSSLPNFDWDVLPDCAAAKLLAVTPLVDV</sequence>
<dbReference type="SUPFAM" id="SSF53098">
    <property type="entry name" value="Ribonuclease H-like"/>
    <property type="match status" value="1"/>
</dbReference>
<evidence type="ECO:0000313" key="2">
    <source>
        <dbReference type="EMBL" id="KAF4352359.1"/>
    </source>
</evidence>
<organism evidence="2 3">
    <name type="scientific">Cannabis sativa</name>
    <name type="common">Hemp</name>
    <name type="synonym">Marijuana</name>
    <dbReference type="NCBI Taxonomy" id="3483"/>
    <lineage>
        <taxon>Eukaryota</taxon>
        <taxon>Viridiplantae</taxon>
        <taxon>Streptophyta</taxon>
        <taxon>Embryophyta</taxon>
        <taxon>Tracheophyta</taxon>
        <taxon>Spermatophyta</taxon>
        <taxon>Magnoliopsida</taxon>
        <taxon>eudicotyledons</taxon>
        <taxon>Gunneridae</taxon>
        <taxon>Pentapetalae</taxon>
        <taxon>rosids</taxon>
        <taxon>fabids</taxon>
        <taxon>Rosales</taxon>
        <taxon>Cannabaceae</taxon>
        <taxon>Cannabis</taxon>
    </lineage>
</organism>
<accession>A0A7J6E3U7</accession>
<dbReference type="PANTHER" id="PTHR47074">
    <property type="entry name" value="BNAC02G40300D PROTEIN"/>
    <property type="match status" value="1"/>
</dbReference>
<dbReference type="Proteomes" id="UP000525078">
    <property type="component" value="Unassembled WGS sequence"/>
</dbReference>
<gene>
    <name evidence="2" type="ORF">F8388_024471</name>
</gene>
<dbReference type="Gene3D" id="3.30.420.10">
    <property type="entry name" value="Ribonuclease H-like superfamily/Ribonuclease H"/>
    <property type="match status" value="1"/>
</dbReference>
<name>A0A7J6E3U7_CANSA</name>
<proteinExistence type="predicted"/>
<dbReference type="AlphaFoldDB" id="A0A7J6E3U7"/>
<evidence type="ECO:0000313" key="3">
    <source>
        <dbReference type="Proteomes" id="UP000525078"/>
    </source>
</evidence>
<evidence type="ECO:0000259" key="1">
    <source>
        <dbReference type="Pfam" id="PF13456"/>
    </source>
</evidence>